<dbReference type="OrthoDB" id="1597724at2759"/>
<reference evidence="3 4" key="1">
    <citation type="journal article" date="2019" name="Environ. Microbiol.">
        <title>At the nexus of three kingdoms: the genome of the mycorrhizal fungus Gigaspora margarita provides insights into plant, endobacterial and fungal interactions.</title>
        <authorList>
            <person name="Venice F."/>
            <person name="Ghignone S."/>
            <person name="Salvioli di Fossalunga A."/>
            <person name="Amselem J."/>
            <person name="Novero M."/>
            <person name="Xianan X."/>
            <person name="Sedzielewska Toro K."/>
            <person name="Morin E."/>
            <person name="Lipzen A."/>
            <person name="Grigoriev I.V."/>
            <person name="Henrissat B."/>
            <person name="Martin F.M."/>
            <person name="Bonfante P."/>
        </authorList>
    </citation>
    <scope>NUCLEOTIDE SEQUENCE [LARGE SCALE GENOMIC DNA]</scope>
    <source>
        <strain evidence="3 4">BEG34</strain>
    </source>
</reference>
<dbReference type="InterPro" id="IPR030383">
    <property type="entry name" value="G_VLIG_dom"/>
</dbReference>
<gene>
    <name evidence="3" type="ORF">F8M41_026216</name>
</gene>
<dbReference type="EMBL" id="WTPW01000969">
    <property type="protein sequence ID" value="KAF0465723.1"/>
    <property type="molecule type" value="Genomic_DNA"/>
</dbReference>
<dbReference type="PROSITE" id="PS51717">
    <property type="entry name" value="G_VLIG"/>
    <property type="match status" value="1"/>
</dbReference>
<accession>A0A8H3XHZ6</accession>
<evidence type="ECO:0000259" key="2">
    <source>
        <dbReference type="PROSITE" id="PS51717"/>
    </source>
</evidence>
<dbReference type="GO" id="GO:0005525">
    <property type="term" value="F:GTP binding"/>
    <property type="evidence" value="ECO:0007669"/>
    <property type="project" value="InterPro"/>
</dbReference>
<dbReference type="PANTHER" id="PTHR22796">
    <property type="entry name" value="URG4-RELATED"/>
    <property type="match status" value="1"/>
</dbReference>
<proteinExistence type="predicted"/>
<dbReference type="Pfam" id="PF25683">
    <property type="entry name" value="URGCP_GTPase"/>
    <property type="match status" value="1"/>
</dbReference>
<protein>
    <submittedName>
        <fullName evidence="3">Interferon-induced very large GTPase 1-like</fullName>
    </submittedName>
</protein>
<evidence type="ECO:0000313" key="3">
    <source>
        <dbReference type="EMBL" id="KAF0465723.1"/>
    </source>
</evidence>
<keyword evidence="4" id="KW-1185">Reference proteome</keyword>
<organism evidence="3 4">
    <name type="scientific">Gigaspora margarita</name>
    <dbReference type="NCBI Taxonomy" id="4874"/>
    <lineage>
        <taxon>Eukaryota</taxon>
        <taxon>Fungi</taxon>
        <taxon>Fungi incertae sedis</taxon>
        <taxon>Mucoromycota</taxon>
        <taxon>Glomeromycotina</taxon>
        <taxon>Glomeromycetes</taxon>
        <taxon>Diversisporales</taxon>
        <taxon>Gigasporaceae</taxon>
        <taxon>Gigaspora</taxon>
    </lineage>
</organism>
<dbReference type="InterPro" id="IPR027417">
    <property type="entry name" value="P-loop_NTPase"/>
</dbReference>
<feature type="domain" description="VLIG-type G" evidence="2">
    <location>
        <begin position="53"/>
        <end position="226"/>
    </location>
</feature>
<dbReference type="Proteomes" id="UP000439903">
    <property type="component" value="Unassembled WGS sequence"/>
</dbReference>
<dbReference type="SUPFAM" id="SSF52540">
    <property type="entry name" value="P-loop containing nucleoside triphosphate hydrolases"/>
    <property type="match status" value="1"/>
</dbReference>
<evidence type="ECO:0000313" key="4">
    <source>
        <dbReference type="Proteomes" id="UP000439903"/>
    </source>
</evidence>
<comment type="caution">
    <text evidence="3">The sequence shown here is derived from an EMBL/GenBank/DDBJ whole genome shotgun (WGS) entry which is preliminary data.</text>
</comment>
<sequence>MKEFLNLKKQKDAGNDLLTRIEALEKNRMDFAVEKLNLNLELQNSVQRTRFPNLKIFVISKLGLQSSGKSTLLNALFACKIAVSARRCTRGLVMRFLFLDKDLSNQLGVDAFILIDTEGLCAPEKMGDPKSEKKNRILANFALQISNLTIINILGNSEEELNKILRTTIGILINLNKPLDIFIISAPNRVGYYFEDEEKSEDNKENMDEEGNEKAESQGDNQYEII</sequence>
<dbReference type="AlphaFoldDB" id="A0A8H3XHZ6"/>
<name>A0A8H3XHZ6_GIGMA</name>
<feature type="region of interest" description="Disordered" evidence="1">
    <location>
        <begin position="195"/>
        <end position="226"/>
    </location>
</feature>
<dbReference type="PANTHER" id="PTHR22796:SF1">
    <property type="entry name" value="VWFA DOMAIN-CONTAINING PROTEIN"/>
    <property type="match status" value="1"/>
</dbReference>
<feature type="compositionally biased region" description="Basic and acidic residues" evidence="1">
    <location>
        <begin position="201"/>
        <end position="217"/>
    </location>
</feature>
<dbReference type="Gene3D" id="3.40.50.300">
    <property type="entry name" value="P-loop containing nucleotide triphosphate hydrolases"/>
    <property type="match status" value="1"/>
</dbReference>
<evidence type="ECO:0000256" key="1">
    <source>
        <dbReference type="SAM" id="MobiDB-lite"/>
    </source>
</evidence>